<keyword evidence="3" id="KW-1185">Reference proteome</keyword>
<protein>
    <submittedName>
        <fullName evidence="1">Unplaced genomic scaffold SPHSTscaffold_103, whole genome shotgun sequence</fullName>
    </submittedName>
</protein>
<reference evidence="2 3" key="1">
    <citation type="submission" date="2014-06" db="EMBL/GenBank/DDBJ databases">
        <title>Evolutionary Origins and Diversification of the Mycorrhizal Mutualists.</title>
        <authorList>
            <consortium name="DOE Joint Genome Institute"/>
            <consortium name="Mycorrhizal Genomics Consortium"/>
            <person name="Kohler A."/>
            <person name="Kuo A."/>
            <person name="Nagy L.G."/>
            <person name="Floudas D."/>
            <person name="Copeland A."/>
            <person name="Barry K.W."/>
            <person name="Cichocki N."/>
            <person name="Veneault-Fourrey C."/>
            <person name="LaButti K."/>
            <person name="Lindquist E.A."/>
            <person name="Lipzen A."/>
            <person name="Lundell T."/>
            <person name="Morin E."/>
            <person name="Murat C."/>
            <person name="Riley R."/>
            <person name="Ohm R."/>
            <person name="Sun H."/>
            <person name="Tunlid A."/>
            <person name="Henrissat B."/>
            <person name="Grigoriev I.V."/>
            <person name="Hibbett D.S."/>
            <person name="Martin F."/>
        </authorList>
    </citation>
    <scope>NUCLEOTIDE SEQUENCE [LARGE SCALE GENOMIC DNA]</scope>
    <source>
        <strain evidence="2 3">SS14</strain>
    </source>
</reference>
<accession>A0A0C9V3X5</accession>
<evidence type="ECO:0000313" key="3">
    <source>
        <dbReference type="Proteomes" id="UP000054279"/>
    </source>
</evidence>
<proteinExistence type="predicted"/>
<dbReference type="EMBL" id="KN837178">
    <property type="protein sequence ID" value="KIJ36417.1"/>
    <property type="molecule type" value="Genomic_DNA"/>
</dbReference>
<name>A0A0C9V3X5_SPHS4</name>
<organism evidence="2 3">
    <name type="scientific">Sphaerobolus stellatus (strain SS14)</name>
    <dbReference type="NCBI Taxonomy" id="990650"/>
    <lineage>
        <taxon>Eukaryota</taxon>
        <taxon>Fungi</taxon>
        <taxon>Dikarya</taxon>
        <taxon>Basidiomycota</taxon>
        <taxon>Agaricomycotina</taxon>
        <taxon>Agaricomycetes</taxon>
        <taxon>Phallomycetidae</taxon>
        <taxon>Geastrales</taxon>
        <taxon>Sphaerobolaceae</taxon>
        <taxon>Sphaerobolus</taxon>
    </lineage>
</organism>
<dbReference type="AlphaFoldDB" id="A0A0C9V3X5"/>
<evidence type="ECO:0000313" key="2">
    <source>
        <dbReference type="EMBL" id="KIJ36417.1"/>
    </source>
</evidence>
<dbReference type="Proteomes" id="UP000054279">
    <property type="component" value="Unassembled WGS sequence"/>
</dbReference>
<dbReference type="EMBL" id="KN837178">
    <property type="protein sequence ID" value="KIJ36413.1"/>
    <property type="molecule type" value="Genomic_DNA"/>
</dbReference>
<gene>
    <name evidence="1" type="ORF">M422DRAFT_51051</name>
    <name evidence="2" type="ORF">M422DRAFT_51052</name>
</gene>
<dbReference type="HOGENOM" id="CLU_991018_0_0_1"/>
<sequence>MSPVNQVSQALSYSNLSLNLSQQSPIIFLAANIVYTSSNQPFLPSIPPRKPLTYWENAVNQSYTQLHWFLPQYPHLVLIPQDPLYKSLILNRLFLDHSSKWLVNVLGSWKLDQDIAYSWHQLEMALVVIQKQLVSHSGIALDLELSTLPLPHIQGYLKSHPNQHNTIKATFHSHDAFLSLPASVSLAILLFQPPPTDPLSPISWMDFLSAFDGIDRPWLEELAGMFVGQFTPHWSHIGCFIDLQDQFSSFEVLTKFLHVNVPIGLDGACLVSSPGQQAGPS</sequence>
<evidence type="ECO:0000313" key="1">
    <source>
        <dbReference type="EMBL" id="KIJ36413.1"/>
    </source>
</evidence>